<name>A0ABP8HNT2_9BACT</name>
<evidence type="ECO:0000313" key="1">
    <source>
        <dbReference type="EMBL" id="GAA4341868.1"/>
    </source>
</evidence>
<gene>
    <name evidence="1" type="ORF">GCM10023184_40650</name>
</gene>
<evidence type="ECO:0000313" key="2">
    <source>
        <dbReference type="Proteomes" id="UP001501725"/>
    </source>
</evidence>
<sequence>MPTKVTLQFQTPQDFSRFRSLVSGQVTTIDIANLSITCLCSRELVAHAMNYFGGKVINEFEV</sequence>
<reference evidence="2" key="1">
    <citation type="journal article" date="2019" name="Int. J. Syst. Evol. Microbiol.">
        <title>The Global Catalogue of Microorganisms (GCM) 10K type strain sequencing project: providing services to taxonomists for standard genome sequencing and annotation.</title>
        <authorList>
            <consortium name="The Broad Institute Genomics Platform"/>
            <consortium name="The Broad Institute Genome Sequencing Center for Infectious Disease"/>
            <person name="Wu L."/>
            <person name="Ma J."/>
        </authorList>
    </citation>
    <scope>NUCLEOTIDE SEQUENCE [LARGE SCALE GENOMIC DNA]</scope>
    <source>
        <strain evidence="2">JCM 17919</strain>
    </source>
</reference>
<proteinExistence type="predicted"/>
<dbReference type="EMBL" id="BAABGY010000016">
    <property type="protein sequence ID" value="GAA4341868.1"/>
    <property type="molecule type" value="Genomic_DNA"/>
</dbReference>
<accession>A0ABP8HNT2</accession>
<keyword evidence="2" id="KW-1185">Reference proteome</keyword>
<dbReference type="RefSeq" id="WP_345257758.1">
    <property type="nucleotide sequence ID" value="NZ_BAABGY010000016.1"/>
</dbReference>
<organism evidence="1 2">
    <name type="scientific">Flaviaesturariibacter amylovorans</name>
    <dbReference type="NCBI Taxonomy" id="1084520"/>
    <lineage>
        <taxon>Bacteria</taxon>
        <taxon>Pseudomonadati</taxon>
        <taxon>Bacteroidota</taxon>
        <taxon>Chitinophagia</taxon>
        <taxon>Chitinophagales</taxon>
        <taxon>Chitinophagaceae</taxon>
        <taxon>Flaviaestuariibacter</taxon>
    </lineage>
</organism>
<dbReference type="Proteomes" id="UP001501725">
    <property type="component" value="Unassembled WGS sequence"/>
</dbReference>
<protein>
    <submittedName>
        <fullName evidence="1">Uncharacterized protein</fullName>
    </submittedName>
</protein>
<comment type="caution">
    <text evidence="1">The sequence shown here is derived from an EMBL/GenBank/DDBJ whole genome shotgun (WGS) entry which is preliminary data.</text>
</comment>